<reference evidence="10" key="1">
    <citation type="thesis" date="2021" institute="BYU ScholarsArchive" country="Provo, UT, USA">
        <title>Applications of and Algorithms for Genome Assembly and Genomic Analyses with an Emphasis on Marine Teleosts.</title>
        <authorList>
            <person name="Pickett B.D."/>
        </authorList>
    </citation>
    <scope>NUCLEOTIDE SEQUENCE</scope>
    <source>
        <strain evidence="10">HI-2016</strain>
    </source>
</reference>
<gene>
    <name evidence="10" type="ORF">JZ751_022217</name>
</gene>
<comment type="similarity">
    <text evidence="2">Belongs to the synaptophysin/synaptobrevin family.</text>
</comment>
<comment type="caution">
    <text evidence="10">The sequence shown here is derived from an EMBL/GenBank/DDBJ whole genome shotgun (WGS) entry which is preliminary data.</text>
</comment>
<dbReference type="Pfam" id="PF01284">
    <property type="entry name" value="MARVEL"/>
    <property type="match status" value="1"/>
</dbReference>
<sequence>MTGLRLNLTAVREPLGFIKVIEWLTAIFAFGSCAFSSAAVPHYCPHRLNRVLLVERNGTLCNRSVGETHLIGSGVSSAEFFVATAILAFLYSMVALFAYTGYMHVYRDSAYGPMLDFAGTMILAVLWLAISSAWAKGLQNVKLGTSTVGIRTSLALCREEGLTCEVTQFANMRTLNVSVVFGYLNMLLWACNAWFVYKETVWHSQKYAGQERAGREPVPTPI</sequence>
<feature type="transmembrane region" description="Helical" evidence="8">
    <location>
        <begin position="80"/>
        <end position="102"/>
    </location>
</feature>
<dbReference type="AlphaFoldDB" id="A0A8T2NIQ8"/>
<evidence type="ECO:0000313" key="10">
    <source>
        <dbReference type="EMBL" id="KAG9339904.1"/>
    </source>
</evidence>
<evidence type="ECO:0000256" key="1">
    <source>
        <dbReference type="ARBA" id="ARBA00004141"/>
    </source>
</evidence>
<evidence type="ECO:0000256" key="7">
    <source>
        <dbReference type="PROSITE-ProRule" id="PRU00581"/>
    </source>
</evidence>
<feature type="transmembrane region" description="Helical" evidence="8">
    <location>
        <begin position="20"/>
        <end position="40"/>
    </location>
</feature>
<dbReference type="InterPro" id="IPR001285">
    <property type="entry name" value="Synaptophysin/porin"/>
</dbReference>
<evidence type="ECO:0000259" key="9">
    <source>
        <dbReference type="PROSITE" id="PS51225"/>
    </source>
</evidence>
<evidence type="ECO:0000256" key="6">
    <source>
        <dbReference type="ARBA" id="ARBA00023180"/>
    </source>
</evidence>
<proteinExistence type="inferred from homology"/>
<keyword evidence="3 7" id="KW-0812">Transmembrane</keyword>
<dbReference type="PROSITE" id="PS51225">
    <property type="entry name" value="MARVEL"/>
    <property type="match status" value="1"/>
</dbReference>
<dbReference type="GO" id="GO:0030672">
    <property type="term" value="C:synaptic vesicle membrane"/>
    <property type="evidence" value="ECO:0007669"/>
    <property type="project" value="TreeGrafter"/>
</dbReference>
<keyword evidence="6" id="KW-0325">Glycoprotein</keyword>
<evidence type="ECO:0000256" key="4">
    <source>
        <dbReference type="ARBA" id="ARBA00022989"/>
    </source>
</evidence>
<dbReference type="PRINTS" id="PR00220">
    <property type="entry name" value="SYNAPTOPHYSN"/>
</dbReference>
<evidence type="ECO:0000256" key="8">
    <source>
        <dbReference type="SAM" id="Phobius"/>
    </source>
</evidence>
<accession>A0A8T2NIQ8</accession>
<organism evidence="10 11">
    <name type="scientific">Albula glossodonta</name>
    <name type="common">roundjaw bonefish</name>
    <dbReference type="NCBI Taxonomy" id="121402"/>
    <lineage>
        <taxon>Eukaryota</taxon>
        <taxon>Metazoa</taxon>
        <taxon>Chordata</taxon>
        <taxon>Craniata</taxon>
        <taxon>Vertebrata</taxon>
        <taxon>Euteleostomi</taxon>
        <taxon>Actinopterygii</taxon>
        <taxon>Neopterygii</taxon>
        <taxon>Teleostei</taxon>
        <taxon>Albuliformes</taxon>
        <taxon>Albulidae</taxon>
        <taxon>Albula</taxon>
    </lineage>
</organism>
<feature type="transmembrane region" description="Helical" evidence="8">
    <location>
        <begin position="177"/>
        <end position="197"/>
    </location>
</feature>
<keyword evidence="5 7" id="KW-0472">Membrane</keyword>
<dbReference type="PANTHER" id="PTHR10306">
    <property type="entry name" value="SYNAPTOPHYSIN"/>
    <property type="match status" value="1"/>
</dbReference>
<name>A0A8T2NIQ8_9TELE</name>
<dbReference type="OrthoDB" id="10006326at2759"/>
<evidence type="ECO:0000256" key="3">
    <source>
        <dbReference type="ARBA" id="ARBA00022692"/>
    </source>
</evidence>
<keyword evidence="11" id="KW-1185">Reference proteome</keyword>
<dbReference type="EMBL" id="JAFBMS010000048">
    <property type="protein sequence ID" value="KAG9339904.1"/>
    <property type="molecule type" value="Genomic_DNA"/>
</dbReference>
<keyword evidence="4 8" id="KW-1133">Transmembrane helix</keyword>
<evidence type="ECO:0000256" key="5">
    <source>
        <dbReference type="ARBA" id="ARBA00023136"/>
    </source>
</evidence>
<dbReference type="InterPro" id="IPR008253">
    <property type="entry name" value="Marvel"/>
</dbReference>
<evidence type="ECO:0000313" key="11">
    <source>
        <dbReference type="Proteomes" id="UP000824540"/>
    </source>
</evidence>
<dbReference type="PROSITE" id="PS51257">
    <property type="entry name" value="PROKAR_LIPOPROTEIN"/>
    <property type="match status" value="1"/>
</dbReference>
<dbReference type="Proteomes" id="UP000824540">
    <property type="component" value="Unassembled WGS sequence"/>
</dbReference>
<feature type="domain" description="MARVEL" evidence="9">
    <location>
        <begin position="10"/>
        <end position="201"/>
    </location>
</feature>
<dbReference type="PANTHER" id="PTHR10306:SF33">
    <property type="entry name" value="SYNAPTOPHYSIN-LIKE 1"/>
    <property type="match status" value="1"/>
</dbReference>
<comment type="subcellular location">
    <subcellularLocation>
        <location evidence="1">Membrane</location>
        <topology evidence="1">Multi-pass membrane protein</topology>
    </subcellularLocation>
</comment>
<protein>
    <recommendedName>
        <fullName evidence="9">MARVEL domain-containing protein</fullName>
    </recommendedName>
</protein>
<evidence type="ECO:0000256" key="2">
    <source>
        <dbReference type="ARBA" id="ARBA00006476"/>
    </source>
</evidence>
<feature type="transmembrane region" description="Helical" evidence="8">
    <location>
        <begin position="114"/>
        <end position="135"/>
    </location>
</feature>